<dbReference type="HOGENOM" id="CLU_013985_4_2_6"/>
<dbReference type="Gene3D" id="3.40.630.30">
    <property type="match status" value="1"/>
</dbReference>
<evidence type="ECO:0000259" key="1">
    <source>
        <dbReference type="PROSITE" id="PS51186"/>
    </source>
</evidence>
<dbReference type="Pfam" id="PF13420">
    <property type="entry name" value="Acetyltransf_4"/>
    <property type="match status" value="1"/>
</dbReference>
<keyword evidence="3" id="KW-1185">Reference proteome</keyword>
<dbReference type="AlphaFoldDB" id="E1SWL3"/>
<dbReference type="GeneID" id="67183491"/>
<proteinExistence type="predicted"/>
<dbReference type="STRING" id="550540.Fbal_3276"/>
<dbReference type="KEGG" id="fbl:Fbal_3276"/>
<evidence type="ECO:0000313" key="2">
    <source>
        <dbReference type="EMBL" id="ADN77475.1"/>
    </source>
</evidence>
<dbReference type="InterPro" id="IPR000182">
    <property type="entry name" value="GNAT_dom"/>
</dbReference>
<dbReference type="Proteomes" id="UP000006683">
    <property type="component" value="Chromosome"/>
</dbReference>
<dbReference type="EMBL" id="CP002209">
    <property type="protein sequence ID" value="ADN77475.1"/>
    <property type="molecule type" value="Genomic_DNA"/>
</dbReference>
<protein>
    <submittedName>
        <fullName evidence="2">Phosphinothricin acetyltransferase</fullName>
    </submittedName>
</protein>
<sequence length="165" mass="18338">MIRPYQPGDIPAITAIYNHYVEHEIATFEEVALSDAQMTERLTAIAATYPVLVLEEQGRCVGYAYGNHFKPRSAYRYCAETTVYLAPDCIGGGRGSRLYRALLDALAAQGIREVLGVLTQPNPASAALHQKLGYRHQGTLTAVGFKFGRWLDVAFWQKSLTERKS</sequence>
<name>E1SWL3_FERBD</name>
<dbReference type="SUPFAM" id="SSF55729">
    <property type="entry name" value="Acyl-CoA N-acyltransferases (Nat)"/>
    <property type="match status" value="1"/>
</dbReference>
<organism evidence="2 3">
    <name type="scientific">Ferrimonas balearica (strain DSM 9799 / CCM 4581 / KCTC 23876 / PAT)</name>
    <dbReference type="NCBI Taxonomy" id="550540"/>
    <lineage>
        <taxon>Bacteria</taxon>
        <taxon>Pseudomonadati</taxon>
        <taxon>Pseudomonadota</taxon>
        <taxon>Gammaproteobacteria</taxon>
        <taxon>Alteromonadales</taxon>
        <taxon>Ferrimonadaceae</taxon>
        <taxon>Ferrimonas</taxon>
    </lineage>
</organism>
<evidence type="ECO:0000313" key="3">
    <source>
        <dbReference type="Proteomes" id="UP000006683"/>
    </source>
</evidence>
<dbReference type="RefSeq" id="WP_013346781.1">
    <property type="nucleotide sequence ID" value="NC_014541.1"/>
</dbReference>
<accession>E1SWL3</accession>
<dbReference type="PANTHER" id="PTHR43072">
    <property type="entry name" value="N-ACETYLTRANSFERASE"/>
    <property type="match status" value="1"/>
</dbReference>
<gene>
    <name evidence="2" type="ordered locus">Fbal_3276</name>
</gene>
<feature type="domain" description="N-acetyltransferase" evidence="1">
    <location>
        <begin position="1"/>
        <end position="161"/>
    </location>
</feature>
<reference evidence="2 3" key="1">
    <citation type="journal article" date="2010" name="Stand. Genomic Sci.">
        <title>Complete genome sequence of Ferrimonas balearica type strain (PAT).</title>
        <authorList>
            <person name="Nolan M."/>
            <person name="Sikorski J."/>
            <person name="Davenport K."/>
            <person name="Lucas S."/>
            <person name="Glavina Del Rio T."/>
            <person name="Tice H."/>
            <person name="Cheng J."/>
            <person name="Goodwin L."/>
            <person name="Pitluck S."/>
            <person name="Liolios K."/>
            <person name="Ivanova N."/>
            <person name="Mavromatis K."/>
            <person name="Ovchinnikova G."/>
            <person name="Pati A."/>
            <person name="Chen A."/>
            <person name="Palaniappan K."/>
            <person name="Land M."/>
            <person name="Hauser L."/>
            <person name="Chang Y."/>
            <person name="Jeffries C."/>
            <person name="Tapia R."/>
            <person name="Brettin T."/>
            <person name="Detter J."/>
            <person name="Han C."/>
            <person name="Yasawong M."/>
            <person name="Rohde M."/>
            <person name="Tindall B."/>
            <person name="Goker M."/>
            <person name="Woyke T."/>
            <person name="Bristow J."/>
            <person name="Eisen J."/>
            <person name="Markowitz V."/>
            <person name="Hugenholtz P."/>
            <person name="Kyrpides N."/>
            <person name="Klenk H."/>
            <person name="Lapidus A."/>
        </authorList>
    </citation>
    <scope>NUCLEOTIDE SEQUENCE [LARGE SCALE GENOMIC DNA]</scope>
    <source>
        <strain evidence="3">DSM 9799 / CCM 4581 / KCTC 23876 / PAT</strain>
    </source>
</reference>
<dbReference type="PANTHER" id="PTHR43072:SF8">
    <property type="entry name" value="ACYLTRANSFERASE FABY-RELATED"/>
    <property type="match status" value="1"/>
</dbReference>
<dbReference type="InterPro" id="IPR016181">
    <property type="entry name" value="Acyl_CoA_acyltransferase"/>
</dbReference>
<dbReference type="eggNOG" id="COG1247">
    <property type="taxonomic scope" value="Bacteria"/>
</dbReference>
<dbReference type="OrthoDB" id="5459937at2"/>
<dbReference type="PROSITE" id="PS51186">
    <property type="entry name" value="GNAT"/>
    <property type="match status" value="1"/>
</dbReference>
<keyword evidence="2" id="KW-0808">Transferase</keyword>
<dbReference type="GO" id="GO:0016747">
    <property type="term" value="F:acyltransferase activity, transferring groups other than amino-acyl groups"/>
    <property type="evidence" value="ECO:0007669"/>
    <property type="project" value="InterPro"/>
</dbReference>